<reference evidence="1 2" key="1">
    <citation type="submission" date="2019-10" db="EMBL/GenBank/DDBJ databases">
        <title>Lysobacter alkalisoli sp. nov., isolated from saline-alkaline soil.</title>
        <authorList>
            <person name="Sun J.-Q."/>
        </authorList>
    </citation>
    <scope>NUCLEOTIDE SEQUENCE [LARGE SCALE GENOMIC DNA]</scope>
    <source>
        <strain evidence="1 2">KCTC 42381</strain>
    </source>
</reference>
<dbReference type="EMBL" id="VICD02000138">
    <property type="protein sequence ID" value="KAB8189945.1"/>
    <property type="molecule type" value="Genomic_DNA"/>
</dbReference>
<dbReference type="Proteomes" id="UP000320431">
    <property type="component" value="Unassembled WGS sequence"/>
</dbReference>
<dbReference type="InterPro" id="IPR037107">
    <property type="entry name" value="Put_OMP_sf"/>
</dbReference>
<dbReference type="RefSeq" id="WP_141482133.1">
    <property type="nucleotide sequence ID" value="NZ_VICD02000138.1"/>
</dbReference>
<gene>
    <name evidence="1" type="ORF">FKV24_008930</name>
</gene>
<sequence>MTRPYRFWLLAAVAWVAVGVGGTAVAQGREACRHGSTRLPPTVNFRVDNDLFGGQDQGYSNGVQLTLVSPNLRDYTDDPCLPRLAHWVNRHLEALQPSRFEQQNMIATFAQGIFTPTDFSRSDLIEDDRPYAAGLLVGLGYNAREGDRLRTTQLQVGIVGPAALGEQVQDAVHEVTGSEKFRGWDNQLRNEPVVGLIHERMRRVSANHDGDPGWSWDAIGHYGGSLGNLTTFANLGGEFRFGRNLPDDFGSTPLRPAGENTAPTREPQSRYPSGFHFFLTVDARWVLHDITLDGNLFRDSHSVDRRPLVAYAGYGVALMHRRWKFAFARYHSTREFDEQTETPVFGSFTVSRAF</sequence>
<dbReference type="Pfam" id="PF09982">
    <property type="entry name" value="LpxR"/>
    <property type="match status" value="1"/>
</dbReference>
<comment type="caution">
    <text evidence="1">The sequence shown here is derived from an EMBL/GenBank/DDBJ whole genome shotgun (WGS) entry which is preliminary data.</text>
</comment>
<dbReference type="InterPro" id="IPR018707">
    <property type="entry name" value="LpxR"/>
</dbReference>
<dbReference type="Gene3D" id="2.40.128.140">
    <property type="entry name" value="Outer membrane protein"/>
    <property type="match status" value="1"/>
</dbReference>
<name>A0A508ARZ2_9GAMM</name>
<proteinExistence type="predicted"/>
<evidence type="ECO:0000313" key="2">
    <source>
        <dbReference type="Proteomes" id="UP000320431"/>
    </source>
</evidence>
<evidence type="ECO:0000313" key="1">
    <source>
        <dbReference type="EMBL" id="KAB8189945.1"/>
    </source>
</evidence>
<protein>
    <submittedName>
        <fullName evidence="1">DUF2219 family protein</fullName>
    </submittedName>
</protein>
<accession>A0A508ARZ2</accession>
<organism evidence="1 2">
    <name type="scientific">Marilutibacter maris</name>
    <dbReference type="NCBI Taxonomy" id="1605891"/>
    <lineage>
        <taxon>Bacteria</taxon>
        <taxon>Pseudomonadati</taxon>
        <taxon>Pseudomonadota</taxon>
        <taxon>Gammaproteobacteria</taxon>
        <taxon>Lysobacterales</taxon>
        <taxon>Lysobacteraceae</taxon>
        <taxon>Marilutibacter</taxon>
    </lineage>
</organism>
<dbReference type="AlphaFoldDB" id="A0A508ARZ2"/>